<organism evidence="1 2">
    <name type="scientific">Solanum tuberosum</name>
    <name type="common">Potato</name>
    <dbReference type="NCBI Taxonomy" id="4113"/>
    <lineage>
        <taxon>Eukaryota</taxon>
        <taxon>Viridiplantae</taxon>
        <taxon>Streptophyta</taxon>
        <taxon>Embryophyta</taxon>
        <taxon>Tracheophyta</taxon>
        <taxon>Spermatophyta</taxon>
        <taxon>Magnoliopsida</taxon>
        <taxon>eudicotyledons</taxon>
        <taxon>Gunneridae</taxon>
        <taxon>Pentapetalae</taxon>
        <taxon>asterids</taxon>
        <taxon>lamiids</taxon>
        <taxon>Solanales</taxon>
        <taxon>Solanaceae</taxon>
        <taxon>Solanoideae</taxon>
        <taxon>Solaneae</taxon>
        <taxon>Solanum</taxon>
    </lineage>
</organism>
<dbReference type="InParanoid" id="M1AGK2"/>
<dbReference type="HOGENOM" id="CLU_1135172_0_0_1"/>
<dbReference type="PANTHER" id="PTHR11439">
    <property type="entry name" value="GAG-POL-RELATED RETROTRANSPOSON"/>
    <property type="match status" value="1"/>
</dbReference>
<evidence type="ECO:0000313" key="1">
    <source>
        <dbReference type="EnsemblPlants" id="PGSC0003DMT400022346"/>
    </source>
</evidence>
<reference evidence="1" key="2">
    <citation type="submission" date="2015-06" db="UniProtKB">
        <authorList>
            <consortium name="EnsemblPlants"/>
        </authorList>
    </citation>
    <scope>IDENTIFICATION</scope>
    <source>
        <strain evidence="1">DM1-3 516 R44</strain>
    </source>
</reference>
<dbReference type="eggNOG" id="KOG0017">
    <property type="taxonomic scope" value="Eukaryota"/>
</dbReference>
<protein>
    <submittedName>
        <fullName evidence="1">Uncharacterized protein</fullName>
    </submittedName>
</protein>
<dbReference type="Proteomes" id="UP000011115">
    <property type="component" value="Unassembled WGS sequence"/>
</dbReference>
<reference evidence="2" key="1">
    <citation type="journal article" date="2011" name="Nature">
        <title>Genome sequence and analysis of the tuber crop potato.</title>
        <authorList>
            <consortium name="The Potato Genome Sequencing Consortium"/>
        </authorList>
    </citation>
    <scope>NUCLEOTIDE SEQUENCE [LARGE SCALE GENOMIC DNA]</scope>
    <source>
        <strain evidence="2">cv. DM1-3 516 R44</strain>
    </source>
</reference>
<proteinExistence type="predicted"/>
<dbReference type="OMA" id="IARPDIC"/>
<name>M1AGK2_SOLTU</name>
<sequence length="245" mass="27809">MVVNAKPTTIEYDAVVGNDDDPELTDIHSYHQFVGETDLFDHHQTIYMFCSPSSQSINATSQRSHWDSALRVLRYLKQAPGQGVLLKKGNITSLTSCCDSEWEAFPNTRRGYVIQLGDSLISWKSKKQHTISRSSTEADYKSIAGTVVEIIWLVGLLRELNIDIITLVKLCCDSKVAMHIASNPIFHERTKHIEIDCHFIREKYKDGLIKREYVGTKSQILVSRFTYKRFGDCATSIPSFQARSS</sequence>
<accession>M1AGK2</accession>
<keyword evidence="2" id="KW-1185">Reference proteome</keyword>
<dbReference type="InterPro" id="IPR043502">
    <property type="entry name" value="DNA/RNA_pol_sf"/>
</dbReference>
<dbReference type="EnsemblPlants" id="PGSC0003DMT400022346">
    <property type="protein sequence ID" value="PGSC0003DMT400022346"/>
    <property type="gene ID" value="PGSC0003DMG400008669"/>
</dbReference>
<dbReference type="Gramene" id="PGSC0003DMT400022346">
    <property type="protein sequence ID" value="PGSC0003DMT400022346"/>
    <property type="gene ID" value="PGSC0003DMG400008669"/>
</dbReference>
<dbReference type="SUPFAM" id="SSF56672">
    <property type="entry name" value="DNA/RNA polymerases"/>
    <property type="match status" value="1"/>
</dbReference>
<dbReference type="CDD" id="cd09272">
    <property type="entry name" value="RNase_HI_RT_Ty1"/>
    <property type="match status" value="1"/>
</dbReference>
<evidence type="ECO:0000313" key="2">
    <source>
        <dbReference type="Proteomes" id="UP000011115"/>
    </source>
</evidence>
<dbReference type="PANTHER" id="PTHR11439:SF466">
    <property type="entry name" value="CCHC-TYPE DOMAIN-CONTAINING PROTEIN"/>
    <property type="match status" value="1"/>
</dbReference>
<dbReference type="STRING" id="4113.M1AGK2"/>
<dbReference type="PaxDb" id="4113-PGSC0003DMT400022346"/>
<dbReference type="AlphaFoldDB" id="M1AGK2"/>